<organism evidence="4 5">
    <name type="scientific">Sutterella wadsworthensis 2_1_59BFAA</name>
    <dbReference type="NCBI Taxonomy" id="742823"/>
    <lineage>
        <taxon>Bacteria</taxon>
        <taxon>Pseudomonadati</taxon>
        <taxon>Pseudomonadota</taxon>
        <taxon>Betaproteobacteria</taxon>
        <taxon>Burkholderiales</taxon>
        <taxon>Sutterellaceae</taxon>
        <taxon>Sutterella</taxon>
    </lineage>
</organism>
<comment type="caution">
    <text evidence="4">The sequence shown here is derived from an EMBL/GenBank/DDBJ whole genome shotgun (WGS) entry which is preliminary data.</text>
</comment>
<dbReference type="AlphaFoldDB" id="K1JSY8"/>
<reference evidence="4 5" key="1">
    <citation type="submission" date="2012-05" db="EMBL/GenBank/DDBJ databases">
        <title>The Genome Sequence of Sutterella wadsworthensis 2_1_59BFAA.</title>
        <authorList>
            <consortium name="The Broad Institute Genome Sequencing Platform"/>
            <person name="Earl A."/>
            <person name="Ward D."/>
            <person name="Feldgarden M."/>
            <person name="Gevers D."/>
            <person name="Daigneault M."/>
            <person name="Strauss J."/>
            <person name="Allen-Vercoe E."/>
            <person name="Walker B."/>
            <person name="Young S.K."/>
            <person name="Zeng Q."/>
            <person name="Gargeya S."/>
            <person name="Fitzgerald M."/>
            <person name="Haas B."/>
            <person name="Abouelleil A."/>
            <person name="Alvarado L."/>
            <person name="Arachchi H.M."/>
            <person name="Berlin A.M."/>
            <person name="Chapman S.B."/>
            <person name="Goldberg J."/>
            <person name="Griggs A."/>
            <person name="Gujja S."/>
            <person name="Hansen M."/>
            <person name="Howarth C."/>
            <person name="Imamovic A."/>
            <person name="Larimer J."/>
            <person name="McCowen C."/>
            <person name="Montmayeur A."/>
            <person name="Murphy C."/>
            <person name="Neiman D."/>
            <person name="Pearson M."/>
            <person name="Priest M."/>
            <person name="Roberts A."/>
            <person name="Saif S."/>
            <person name="Shea T."/>
            <person name="Sisk P."/>
            <person name="Sykes S."/>
            <person name="Wortman J."/>
            <person name="Nusbaum C."/>
            <person name="Birren B."/>
        </authorList>
    </citation>
    <scope>NUCLEOTIDE SEQUENCE [LARGE SCALE GENOMIC DNA]</scope>
    <source>
        <strain evidence="4 5">2_1_59BFAA</strain>
    </source>
</reference>
<dbReference type="EMBL" id="ADMG01000035">
    <property type="protein sequence ID" value="EKB30817.1"/>
    <property type="molecule type" value="Genomic_DNA"/>
</dbReference>
<dbReference type="eggNOG" id="ENOG50314KB">
    <property type="taxonomic scope" value="Bacteria"/>
</dbReference>
<feature type="region of interest" description="Disordered" evidence="2">
    <location>
        <begin position="43"/>
        <end position="66"/>
    </location>
</feature>
<keyword evidence="5" id="KW-1185">Reference proteome</keyword>
<protein>
    <submittedName>
        <fullName evidence="4">AbrB family transcriptional regulator</fullName>
    </submittedName>
</protein>
<dbReference type="Proteomes" id="UP000005835">
    <property type="component" value="Unassembled WGS sequence"/>
</dbReference>
<dbReference type="Gene3D" id="2.10.260.10">
    <property type="match status" value="1"/>
</dbReference>
<evidence type="ECO:0000313" key="5">
    <source>
        <dbReference type="Proteomes" id="UP000005835"/>
    </source>
</evidence>
<sequence>MSHRLTIKGQVTIPKEIRDFLGLEEGCSCVEFVVEADGSVSVRKAGEKPRSSRSSRTSSVQTVRKPVHGVRTRAHGGVLALLAGGL</sequence>
<dbReference type="PROSITE" id="PS51740">
    <property type="entry name" value="SPOVT_ABRB"/>
    <property type="match status" value="1"/>
</dbReference>
<dbReference type="RefSeq" id="WP_005435672.1">
    <property type="nucleotide sequence ID" value="NZ_JH815517.1"/>
</dbReference>
<dbReference type="Pfam" id="PF04014">
    <property type="entry name" value="MazE_antitoxin"/>
    <property type="match status" value="1"/>
</dbReference>
<feature type="compositionally biased region" description="Low complexity" evidence="2">
    <location>
        <begin position="52"/>
        <end position="64"/>
    </location>
</feature>
<dbReference type="PATRIC" id="fig|742823.3.peg.1498"/>
<gene>
    <name evidence="4" type="ORF">HMPREF9465_01507</name>
</gene>
<feature type="domain" description="SpoVT-AbrB" evidence="3">
    <location>
        <begin position="1"/>
        <end position="47"/>
    </location>
</feature>
<dbReference type="OrthoDB" id="9811597at2"/>
<dbReference type="NCBIfam" id="TIGR01439">
    <property type="entry name" value="lp_hng_hel_AbrB"/>
    <property type="match status" value="1"/>
</dbReference>
<keyword evidence="1" id="KW-0238">DNA-binding</keyword>
<evidence type="ECO:0000256" key="2">
    <source>
        <dbReference type="SAM" id="MobiDB-lite"/>
    </source>
</evidence>
<name>K1JSY8_9BURK</name>
<accession>K1JSY8</accession>
<dbReference type="SUPFAM" id="SSF89447">
    <property type="entry name" value="AbrB/MazE/MraZ-like"/>
    <property type="match status" value="1"/>
</dbReference>
<dbReference type="GO" id="GO:0003677">
    <property type="term" value="F:DNA binding"/>
    <property type="evidence" value="ECO:0007669"/>
    <property type="project" value="UniProtKB-UniRule"/>
</dbReference>
<dbReference type="InterPro" id="IPR007159">
    <property type="entry name" value="SpoVT-AbrB_dom"/>
</dbReference>
<evidence type="ECO:0000313" key="4">
    <source>
        <dbReference type="EMBL" id="EKB30817.1"/>
    </source>
</evidence>
<dbReference type="InterPro" id="IPR037914">
    <property type="entry name" value="SpoVT-AbrB_sf"/>
</dbReference>
<dbReference type="HOGENOM" id="CLU_180131_0_0_4"/>
<dbReference type="SMART" id="SM00966">
    <property type="entry name" value="SpoVT_AbrB"/>
    <property type="match status" value="1"/>
</dbReference>
<evidence type="ECO:0000256" key="1">
    <source>
        <dbReference type="PROSITE-ProRule" id="PRU01076"/>
    </source>
</evidence>
<proteinExistence type="predicted"/>
<evidence type="ECO:0000259" key="3">
    <source>
        <dbReference type="PROSITE" id="PS51740"/>
    </source>
</evidence>